<dbReference type="RefSeq" id="XP_031418295.1">
    <property type="nucleotide sequence ID" value="XM_031562435.1"/>
</dbReference>
<dbReference type="SUPFAM" id="SSF55729">
    <property type="entry name" value="Acyl-CoA N-acyltransferases (Nat)"/>
    <property type="match status" value="1"/>
</dbReference>
<dbReference type="OrthoDB" id="61870at2759"/>
<evidence type="ECO:0000256" key="1">
    <source>
        <dbReference type="RuleBase" id="RU368002"/>
    </source>
</evidence>
<name>A0A6P8F2P4_CLUHA</name>
<dbReference type="Gene3D" id="3.40.630.30">
    <property type="match status" value="1"/>
</dbReference>
<comment type="similarity">
    <text evidence="1">Belongs to the glycine N-acyltransferase family.</text>
</comment>
<dbReference type="GO" id="GO:0047961">
    <property type="term" value="F:glycine N-acyltransferase activity"/>
    <property type="evidence" value="ECO:0007669"/>
    <property type="project" value="InterPro"/>
</dbReference>
<dbReference type="GeneTree" id="ENSGT00950000183133"/>
<dbReference type="EC" id="2.3.1.-" evidence="1"/>
<dbReference type="Pfam" id="PF08445">
    <property type="entry name" value="FR47"/>
    <property type="match status" value="1"/>
</dbReference>
<proteinExistence type="inferred from homology"/>
<dbReference type="CDD" id="cd04301">
    <property type="entry name" value="NAT_SF"/>
    <property type="match status" value="1"/>
</dbReference>
<dbReference type="PANTHER" id="PTHR15298:SF19">
    <property type="entry name" value="GLYCINE N-ACYLTRANSFERASE-LIKE PROTEIN"/>
    <property type="match status" value="1"/>
</dbReference>
<feature type="domain" description="N-acetyltransferase" evidence="2">
    <location>
        <begin position="149"/>
        <end position="282"/>
    </location>
</feature>
<reference evidence="4 5" key="1">
    <citation type="submission" date="2025-04" db="UniProtKB">
        <authorList>
            <consortium name="RefSeq"/>
        </authorList>
    </citation>
    <scope>IDENTIFICATION</scope>
</reference>
<dbReference type="Proteomes" id="UP000515152">
    <property type="component" value="Chromosome 24"/>
</dbReference>
<dbReference type="InterPro" id="IPR015938">
    <property type="entry name" value="Glycine_N-acyltransferase_N"/>
</dbReference>
<protein>
    <recommendedName>
        <fullName evidence="1">Glycine N-acyltransferase-like protein</fullName>
        <ecNumber evidence="1">2.3.1.-</ecNumber>
    </recommendedName>
</protein>
<sequence>MRVLSPGEKMEAEEALKLHFPESLKVYGCLFNINRGKPHNLEVIVDSWPDFKAIVCKPKSKGMHDREGDFNIQSTYSRDQDSLKRLIGSPGVLDWSAYTLLAGVDLNYLSAVTDLAEQHRVPSRTQATMCVLMLENPAQLRAHESAPGCQIQPLRPEHAELVNSTWRYGGDPNSYNSVLGYITHHPNLSVIPEDGPTGGGPVAWVLLYHHCALGLLYTLPQYRRRGYARTLVSRVSEMLLEKGYPVYCFVDETNHASCRLFRSLGFIDKESYRAVWFEINERPVRS</sequence>
<evidence type="ECO:0000259" key="2">
    <source>
        <dbReference type="PROSITE" id="PS51186"/>
    </source>
</evidence>
<dbReference type="GeneID" id="105909348"/>
<evidence type="ECO:0000313" key="4">
    <source>
        <dbReference type="RefSeq" id="XP_031418294.1"/>
    </source>
</evidence>
<dbReference type="InterPro" id="IPR013653">
    <property type="entry name" value="GCN5-like_dom"/>
</dbReference>
<dbReference type="AlphaFoldDB" id="A0A6P8F2P4"/>
<dbReference type="RefSeq" id="XP_031418294.1">
    <property type="nucleotide sequence ID" value="XM_031562434.2"/>
</dbReference>
<evidence type="ECO:0000313" key="3">
    <source>
        <dbReference type="Proteomes" id="UP000515152"/>
    </source>
</evidence>
<keyword evidence="1" id="KW-0808">Transferase</keyword>
<dbReference type="Pfam" id="PF06021">
    <property type="entry name" value="Gly_acyl_tr_N"/>
    <property type="match status" value="1"/>
</dbReference>
<accession>A0A6P8F2P4</accession>
<dbReference type="InterPro" id="IPR016181">
    <property type="entry name" value="Acyl_CoA_acyltransferase"/>
</dbReference>
<dbReference type="GO" id="GO:0005739">
    <property type="term" value="C:mitochondrion"/>
    <property type="evidence" value="ECO:0007669"/>
    <property type="project" value="InterPro"/>
</dbReference>
<gene>
    <name evidence="4 5" type="primary">si:ch73-106k19.2</name>
</gene>
<organism evidence="3 5">
    <name type="scientific">Clupea harengus</name>
    <name type="common">Atlantic herring</name>
    <dbReference type="NCBI Taxonomy" id="7950"/>
    <lineage>
        <taxon>Eukaryota</taxon>
        <taxon>Metazoa</taxon>
        <taxon>Chordata</taxon>
        <taxon>Craniata</taxon>
        <taxon>Vertebrata</taxon>
        <taxon>Euteleostomi</taxon>
        <taxon>Actinopterygii</taxon>
        <taxon>Neopterygii</taxon>
        <taxon>Teleostei</taxon>
        <taxon>Clupei</taxon>
        <taxon>Clupeiformes</taxon>
        <taxon>Clupeoidei</taxon>
        <taxon>Clupeidae</taxon>
        <taxon>Clupea</taxon>
    </lineage>
</organism>
<dbReference type="PROSITE" id="PS51186">
    <property type="entry name" value="GNAT"/>
    <property type="match status" value="1"/>
</dbReference>
<dbReference type="InterPro" id="IPR010313">
    <property type="entry name" value="Glycine_N-acyltransferase"/>
</dbReference>
<dbReference type="KEGG" id="char:105909348"/>
<evidence type="ECO:0000313" key="5">
    <source>
        <dbReference type="RefSeq" id="XP_031418295.1"/>
    </source>
</evidence>
<keyword evidence="3" id="KW-1185">Reference proteome</keyword>
<dbReference type="PANTHER" id="PTHR15298">
    <property type="entry name" value="L-COA N-ACYLTRANSFERASE-RELATED"/>
    <property type="match status" value="1"/>
</dbReference>
<keyword evidence="1" id="KW-0012">Acyltransferase</keyword>
<dbReference type="InterPro" id="IPR000182">
    <property type="entry name" value="GNAT_dom"/>
</dbReference>